<dbReference type="InterPro" id="IPR001638">
    <property type="entry name" value="Solute-binding_3/MltF_N"/>
</dbReference>
<dbReference type="SUPFAM" id="SSF53850">
    <property type="entry name" value="Periplasmic binding protein-like II"/>
    <property type="match status" value="1"/>
</dbReference>
<evidence type="ECO:0000313" key="4">
    <source>
        <dbReference type="EMBL" id="MBB4287183.1"/>
    </source>
</evidence>
<sequence>MRALILAIALSIPFAVAASAQTASVSFATDEWPPYEYTQDGEVTGLSTDVIRAVMAEMGVTIDSIDAVPWTRAIKLINAGRVAGVYSGAYNEKRAAILLYPETPLVESSWAVFVRAADRDATPFASWDDLKTGIVGVVRGYAYDPEFDAFYKENAEFAEADDNETNFKKLMAGRVDYVVCDLINGLHIMKQQGIQDQVHAYIDKPIAETEYFAFFSPQVVDDAFVTRFDETLKAFRETDAYTDILDSYLK</sequence>
<dbReference type="Pfam" id="PF00497">
    <property type="entry name" value="SBP_bac_3"/>
    <property type="match status" value="1"/>
</dbReference>
<dbReference type="SMART" id="SM00062">
    <property type="entry name" value="PBPb"/>
    <property type="match status" value="1"/>
</dbReference>
<reference evidence="4 5" key="1">
    <citation type="submission" date="2020-08" db="EMBL/GenBank/DDBJ databases">
        <title>Genome sequencing of Purple Non-Sulfur Bacteria from various extreme environments.</title>
        <authorList>
            <person name="Mayer M."/>
        </authorList>
    </citation>
    <scope>NUCLEOTIDE SEQUENCE [LARGE SCALE GENOMIC DNA]</scope>
    <source>
        <strain evidence="4 5">JA135</strain>
    </source>
</reference>
<accession>A0A7W6S1I4</accession>
<feature type="signal peptide" evidence="2">
    <location>
        <begin position="1"/>
        <end position="17"/>
    </location>
</feature>
<organism evidence="4 5">
    <name type="scientific">Roseospira goensis</name>
    <dbReference type="NCBI Taxonomy" id="391922"/>
    <lineage>
        <taxon>Bacteria</taxon>
        <taxon>Pseudomonadati</taxon>
        <taxon>Pseudomonadota</taxon>
        <taxon>Alphaproteobacteria</taxon>
        <taxon>Rhodospirillales</taxon>
        <taxon>Rhodospirillaceae</taxon>
        <taxon>Roseospira</taxon>
    </lineage>
</organism>
<comment type="caution">
    <text evidence="4">The sequence shown here is derived from an EMBL/GenBank/DDBJ whole genome shotgun (WGS) entry which is preliminary data.</text>
</comment>
<feature type="domain" description="Solute-binding protein family 3/N-terminal" evidence="3">
    <location>
        <begin position="24"/>
        <end position="250"/>
    </location>
</feature>
<gene>
    <name evidence="4" type="ORF">GGD88_002927</name>
</gene>
<dbReference type="Gene3D" id="3.40.190.10">
    <property type="entry name" value="Periplasmic binding protein-like II"/>
    <property type="match status" value="2"/>
</dbReference>
<keyword evidence="5" id="KW-1185">Reference proteome</keyword>
<evidence type="ECO:0000256" key="1">
    <source>
        <dbReference type="ARBA" id="ARBA00022729"/>
    </source>
</evidence>
<evidence type="ECO:0000313" key="5">
    <source>
        <dbReference type="Proteomes" id="UP000555728"/>
    </source>
</evidence>
<dbReference type="AlphaFoldDB" id="A0A7W6S1I4"/>
<feature type="chain" id="PRO_5031026811" evidence="2">
    <location>
        <begin position="18"/>
        <end position="250"/>
    </location>
</feature>
<keyword evidence="1 2" id="KW-0732">Signal</keyword>
<dbReference type="PANTHER" id="PTHR35936">
    <property type="entry name" value="MEMBRANE-BOUND LYTIC MUREIN TRANSGLYCOSYLASE F"/>
    <property type="match status" value="1"/>
</dbReference>
<dbReference type="Proteomes" id="UP000555728">
    <property type="component" value="Unassembled WGS sequence"/>
</dbReference>
<name>A0A7W6S1I4_9PROT</name>
<dbReference type="PANTHER" id="PTHR35936:SF25">
    <property type="entry name" value="ABC TRANSPORTER SUBSTRATE-BINDING PROTEIN"/>
    <property type="match status" value="1"/>
</dbReference>
<evidence type="ECO:0000259" key="3">
    <source>
        <dbReference type="SMART" id="SM00062"/>
    </source>
</evidence>
<dbReference type="EMBL" id="JACIGI010000029">
    <property type="protein sequence ID" value="MBB4287183.1"/>
    <property type="molecule type" value="Genomic_DNA"/>
</dbReference>
<proteinExistence type="predicted"/>
<protein>
    <submittedName>
        <fullName evidence="4">Polar amino acid transport system substrate-binding protein</fullName>
    </submittedName>
</protein>
<dbReference type="RefSeq" id="WP_184436672.1">
    <property type="nucleotide sequence ID" value="NZ_JACIGI010000029.1"/>
</dbReference>
<evidence type="ECO:0000256" key="2">
    <source>
        <dbReference type="SAM" id="SignalP"/>
    </source>
</evidence>